<dbReference type="OrthoDB" id="3175656at2"/>
<dbReference type="GO" id="GO:0016491">
    <property type="term" value="F:oxidoreductase activity"/>
    <property type="evidence" value="ECO:0007669"/>
    <property type="project" value="InterPro"/>
</dbReference>
<dbReference type="InterPro" id="IPR011032">
    <property type="entry name" value="GroES-like_sf"/>
</dbReference>
<reference evidence="2 3" key="1">
    <citation type="submission" date="2019-03" db="EMBL/GenBank/DDBJ databases">
        <title>Draft genome sequences of novel Actinobacteria.</title>
        <authorList>
            <person name="Sahin N."/>
            <person name="Ay H."/>
            <person name="Saygin H."/>
        </authorList>
    </citation>
    <scope>NUCLEOTIDE SEQUENCE [LARGE SCALE GENOMIC DNA]</scope>
    <source>
        <strain evidence="2 3">H3C3</strain>
    </source>
</reference>
<dbReference type="CDD" id="cd05289">
    <property type="entry name" value="MDR_like_2"/>
    <property type="match status" value="1"/>
</dbReference>
<sequence>MRAVVADGYGGPEVLRAGELPVPSPGPGQVLVRVRATGLNPGELRLLAGVFRDRAPLTFPHVPGRDFAGTVTEAGPGVTRFSPGDEVFGHALPRGAVAMAALVADVPSLSTGAMAEYAVFEADAPALALRPAALPPEHAAVLPTAALTALPLMRAGAFQKGQRVLVIGAAGGVGGVVVPLLAEAGAHVVATAIPEDEAYVRGLGAAEVIDYRAADPVAETLRRHPGGVDTLVNLALPGDRLAEAARAVRYGGRLLNIAFPAPPADAIGRDDLAPETVLTTARPGDLETVADSALKGTLPATVGRRYTLDEGPRAYADLLNEHTRGKLVVVVDNG</sequence>
<dbReference type="Pfam" id="PF08240">
    <property type="entry name" value="ADH_N"/>
    <property type="match status" value="1"/>
</dbReference>
<dbReference type="Gene3D" id="3.90.180.10">
    <property type="entry name" value="Medium-chain alcohol dehydrogenases, catalytic domain"/>
    <property type="match status" value="1"/>
</dbReference>
<dbReference type="InterPro" id="IPR036291">
    <property type="entry name" value="NAD(P)-bd_dom_sf"/>
</dbReference>
<dbReference type="PANTHER" id="PTHR44013">
    <property type="entry name" value="ZINC-TYPE ALCOHOL DEHYDROGENASE-LIKE PROTEIN C16A3.02C"/>
    <property type="match status" value="1"/>
</dbReference>
<accession>A0A4R5C9G0</accession>
<dbReference type="EMBL" id="SMKU01000028">
    <property type="protein sequence ID" value="TDD93652.1"/>
    <property type="molecule type" value="Genomic_DNA"/>
</dbReference>
<protein>
    <submittedName>
        <fullName evidence="2">NADP-dependent oxidoreductase</fullName>
    </submittedName>
</protein>
<keyword evidence="3" id="KW-1185">Reference proteome</keyword>
<dbReference type="InterPro" id="IPR013154">
    <property type="entry name" value="ADH-like_N"/>
</dbReference>
<dbReference type="SUPFAM" id="SSF50129">
    <property type="entry name" value="GroES-like"/>
    <property type="match status" value="1"/>
</dbReference>
<dbReference type="InterPro" id="IPR020843">
    <property type="entry name" value="ER"/>
</dbReference>
<dbReference type="Pfam" id="PF13602">
    <property type="entry name" value="ADH_zinc_N_2"/>
    <property type="match status" value="1"/>
</dbReference>
<comment type="caution">
    <text evidence="2">The sequence shown here is derived from an EMBL/GenBank/DDBJ whole genome shotgun (WGS) entry which is preliminary data.</text>
</comment>
<evidence type="ECO:0000313" key="3">
    <source>
        <dbReference type="Proteomes" id="UP000294513"/>
    </source>
</evidence>
<dbReference type="SMART" id="SM00829">
    <property type="entry name" value="PKS_ER"/>
    <property type="match status" value="1"/>
</dbReference>
<gene>
    <name evidence="2" type="ORF">E1298_08800</name>
</gene>
<evidence type="ECO:0000259" key="1">
    <source>
        <dbReference type="SMART" id="SM00829"/>
    </source>
</evidence>
<name>A0A4R5C9G0_9ACTN</name>
<dbReference type="InterPro" id="IPR052733">
    <property type="entry name" value="Chloroplast_QOR"/>
</dbReference>
<dbReference type="SUPFAM" id="SSF51735">
    <property type="entry name" value="NAD(P)-binding Rossmann-fold domains"/>
    <property type="match status" value="1"/>
</dbReference>
<dbReference type="PANTHER" id="PTHR44013:SF1">
    <property type="entry name" value="ZINC-TYPE ALCOHOL DEHYDROGENASE-LIKE PROTEIN C16A3.02C"/>
    <property type="match status" value="1"/>
</dbReference>
<dbReference type="AlphaFoldDB" id="A0A4R5C9G0"/>
<organism evidence="2 3">
    <name type="scientific">Actinomadura rubrisoli</name>
    <dbReference type="NCBI Taxonomy" id="2530368"/>
    <lineage>
        <taxon>Bacteria</taxon>
        <taxon>Bacillati</taxon>
        <taxon>Actinomycetota</taxon>
        <taxon>Actinomycetes</taxon>
        <taxon>Streptosporangiales</taxon>
        <taxon>Thermomonosporaceae</taxon>
        <taxon>Actinomadura</taxon>
    </lineage>
</organism>
<dbReference type="Gene3D" id="3.40.50.720">
    <property type="entry name" value="NAD(P)-binding Rossmann-like Domain"/>
    <property type="match status" value="1"/>
</dbReference>
<proteinExistence type="predicted"/>
<evidence type="ECO:0000313" key="2">
    <source>
        <dbReference type="EMBL" id="TDD93652.1"/>
    </source>
</evidence>
<dbReference type="Proteomes" id="UP000294513">
    <property type="component" value="Unassembled WGS sequence"/>
</dbReference>
<feature type="domain" description="Enoyl reductase (ER)" evidence="1">
    <location>
        <begin position="10"/>
        <end position="329"/>
    </location>
</feature>